<comment type="catalytic activity">
    <reaction evidence="1">
        <text>Thiol-dependent hydrolysis of ester, thioester, amide, peptide and isopeptide bonds formed by the C-terminal Gly of ubiquitin (a 76-residue protein attached to proteins as an intracellular targeting signal).</text>
        <dbReference type="EC" id="3.4.19.12"/>
    </reaction>
</comment>
<dbReference type="CDD" id="cd17059">
    <property type="entry name" value="Ubl_OTU1"/>
    <property type="match status" value="1"/>
</dbReference>
<keyword evidence="4" id="KW-0833">Ubl conjugation pathway</keyword>
<dbReference type="GO" id="GO:0006508">
    <property type="term" value="P:proteolysis"/>
    <property type="evidence" value="ECO:0007669"/>
    <property type="project" value="UniProtKB-KW"/>
</dbReference>
<dbReference type="InterPro" id="IPR048857">
    <property type="entry name" value="OTU1_Ubl"/>
</dbReference>
<keyword evidence="10" id="KW-1185">Reference proteome</keyword>
<feature type="region of interest" description="Disordered" evidence="7">
    <location>
        <begin position="466"/>
        <end position="507"/>
    </location>
</feature>
<dbReference type="OrthoDB" id="10012024at2759"/>
<feature type="non-terminal residue" evidence="9">
    <location>
        <position position="889"/>
    </location>
</feature>
<feature type="compositionally biased region" description="Basic and acidic residues" evidence="7">
    <location>
        <begin position="188"/>
        <end position="205"/>
    </location>
</feature>
<feature type="region of interest" description="Disordered" evidence="7">
    <location>
        <begin position="846"/>
        <end position="868"/>
    </location>
</feature>
<gene>
    <name evidence="9" type="ORF">CUNI_LOCUS4043</name>
</gene>
<dbReference type="InterPro" id="IPR039087">
    <property type="entry name" value="VCPIP1"/>
</dbReference>
<dbReference type="EC" id="3.4.19.12" evidence="2"/>
<keyword evidence="6" id="KW-0788">Thiol protease</keyword>
<evidence type="ECO:0000256" key="6">
    <source>
        <dbReference type="ARBA" id="ARBA00022807"/>
    </source>
</evidence>
<keyword evidence="3" id="KW-0645">Protease</keyword>
<evidence type="ECO:0000313" key="9">
    <source>
        <dbReference type="EMBL" id="CAG5118485.1"/>
    </source>
</evidence>
<feature type="compositionally biased region" description="Low complexity" evidence="7">
    <location>
        <begin position="242"/>
        <end position="274"/>
    </location>
</feature>
<comment type="caution">
    <text evidence="9">The sequence shown here is derived from an EMBL/GenBank/DDBJ whole genome shotgun (WGS) entry which is preliminary data.</text>
</comment>
<dbReference type="EMBL" id="CAJHNH020000558">
    <property type="protein sequence ID" value="CAG5118485.1"/>
    <property type="molecule type" value="Genomic_DNA"/>
</dbReference>
<dbReference type="GO" id="GO:0016567">
    <property type="term" value="P:protein ubiquitination"/>
    <property type="evidence" value="ECO:0007669"/>
    <property type="project" value="InterPro"/>
</dbReference>
<dbReference type="AlphaFoldDB" id="A0A8S3YSP0"/>
<dbReference type="GO" id="GO:0071108">
    <property type="term" value="P:protein K48-linked deubiquitination"/>
    <property type="evidence" value="ECO:0007669"/>
    <property type="project" value="TreeGrafter"/>
</dbReference>
<feature type="region of interest" description="Disordered" evidence="7">
    <location>
        <begin position="136"/>
        <end position="282"/>
    </location>
</feature>
<dbReference type="GO" id="GO:0004843">
    <property type="term" value="F:cysteine-type deubiquitinase activity"/>
    <property type="evidence" value="ECO:0007669"/>
    <property type="project" value="UniProtKB-EC"/>
</dbReference>
<dbReference type="GO" id="GO:0016320">
    <property type="term" value="P:endoplasmic reticulum membrane fusion"/>
    <property type="evidence" value="ECO:0007669"/>
    <property type="project" value="TreeGrafter"/>
</dbReference>
<evidence type="ECO:0000256" key="5">
    <source>
        <dbReference type="ARBA" id="ARBA00022801"/>
    </source>
</evidence>
<evidence type="ECO:0000313" key="10">
    <source>
        <dbReference type="Proteomes" id="UP000678393"/>
    </source>
</evidence>
<evidence type="ECO:0000256" key="7">
    <source>
        <dbReference type="SAM" id="MobiDB-lite"/>
    </source>
</evidence>
<dbReference type="PANTHER" id="PTHR14843:SF2">
    <property type="entry name" value="DEUBIQUITINATING PROTEIN VCPIP1"/>
    <property type="match status" value="1"/>
</dbReference>
<reference evidence="9" key="1">
    <citation type="submission" date="2021-04" db="EMBL/GenBank/DDBJ databases">
        <authorList>
            <consortium name="Molecular Ecology Group"/>
        </authorList>
    </citation>
    <scope>NUCLEOTIDE SEQUENCE</scope>
</reference>
<dbReference type="Proteomes" id="UP000678393">
    <property type="component" value="Unassembled WGS sequence"/>
</dbReference>
<dbReference type="Gene3D" id="3.10.20.90">
    <property type="entry name" value="Phosphatidylinositol 3-kinase Catalytic Subunit, Chain A, domain 1"/>
    <property type="match status" value="1"/>
</dbReference>
<organism evidence="9 10">
    <name type="scientific">Candidula unifasciata</name>
    <dbReference type="NCBI Taxonomy" id="100452"/>
    <lineage>
        <taxon>Eukaryota</taxon>
        <taxon>Metazoa</taxon>
        <taxon>Spiralia</taxon>
        <taxon>Lophotrochozoa</taxon>
        <taxon>Mollusca</taxon>
        <taxon>Gastropoda</taxon>
        <taxon>Heterobranchia</taxon>
        <taxon>Euthyneura</taxon>
        <taxon>Panpulmonata</taxon>
        <taxon>Eupulmonata</taxon>
        <taxon>Stylommatophora</taxon>
        <taxon>Helicina</taxon>
        <taxon>Helicoidea</taxon>
        <taxon>Geomitridae</taxon>
        <taxon>Candidula</taxon>
    </lineage>
</organism>
<evidence type="ECO:0000256" key="1">
    <source>
        <dbReference type="ARBA" id="ARBA00000707"/>
    </source>
</evidence>
<proteinExistence type="predicted"/>
<dbReference type="Pfam" id="PF21403">
    <property type="entry name" value="OTU1_UBXL"/>
    <property type="match status" value="1"/>
</dbReference>
<evidence type="ECO:0000256" key="3">
    <source>
        <dbReference type="ARBA" id="ARBA00022670"/>
    </source>
</evidence>
<evidence type="ECO:0000256" key="4">
    <source>
        <dbReference type="ARBA" id="ARBA00022786"/>
    </source>
</evidence>
<feature type="domain" description="OTU1 Ubl" evidence="8">
    <location>
        <begin position="288"/>
        <end position="338"/>
    </location>
</feature>
<dbReference type="FunFam" id="3.10.20.90:FF:000146">
    <property type="entry name" value="deubiquitinating protein VCIP135 isoform X1"/>
    <property type="match status" value="1"/>
</dbReference>
<feature type="compositionally biased region" description="Polar residues" evidence="7">
    <location>
        <begin position="472"/>
        <end position="492"/>
    </location>
</feature>
<sequence length="889" mass="97209">LVAEYNASQDKLVVVKAPSTCDHCRDKQLRLVRLDYTIEYINGDRTSTKSSKSPSGFKHFWNGIEYDTHPIQLPVVMEWRDRRVETKVLWFQDEEDPSLNSNVYSIAMNLVQENFPGEFGSERLVQKVVDQILRQTNKPETEKSQAKASRLKSSGASNSLDDDDDSGGFSPHRASKAIITGSQRHSIHKEELNKSATERKIKQRIEANAPKQQRKLSDQSERKHSSPSPEGSSRRTPDRRFSSPSSLSSSRVPPVSTTAQSAATTAGAVSSVAGESGGAREVVDTSKRIRLSTSDGRNVTLDLPSECTFLELQNLIHQATGVPPAQQCIRHGFPPRELKPPASSAEDYKVPVQPGDKIMLVSKLEPSSGDNLDHSLSALALTAALDNKDLWTYVQQRPHLFSVNGLFYKQVERDMGLIHGKHCQLPMLSHKLFAYNQHDDRLELCLEPYGHFPIESNVEKHAGSMLPASKCSGKSQNQPFSGQGHSLRSGTSPEERMPTDVPMSPKRHEARRLNTLCDPTKHQESIEEEDEVAMEETQEDHNTPKASQHSLCPLQVTRNHPTTWNTPGSLNLLAAPEPRLIRKGPGYSELSPIPENVSNEKIELLQHLVSRIEQACEEMGQEAQKISEAGRLTPADVLSPLSPTVAAVCSANVATSGHLVCTSSSLPCYAVEHPTSKTSVCDISSSSSARTAAHVIHTASQSPTACSSDPSSTIVFHQFPQSRTDTGGSAVTVIGSETGLVTALLSPDNDKCTDFLPGGAECHGQDSSQEGNVEGVVTDSDLSHSAVQVKMVEMKPSDRPEGSGDGDTRPDLVCQENMEAEEQGRESECQGEGVESMDTECVKEDHRTVPMDDEEECRPEQTSQGLDDLFIVEPTVDLPESGLISDSDV</sequence>
<dbReference type="PANTHER" id="PTHR14843">
    <property type="entry name" value="DEUBIQUITINATING PROTEIN VCIP135"/>
    <property type="match status" value="1"/>
</dbReference>
<evidence type="ECO:0000256" key="2">
    <source>
        <dbReference type="ARBA" id="ARBA00012759"/>
    </source>
</evidence>
<keyword evidence="5" id="KW-0378">Hydrolase</keyword>
<dbReference type="SUPFAM" id="SSF54236">
    <property type="entry name" value="Ubiquitin-like"/>
    <property type="match status" value="1"/>
</dbReference>
<feature type="compositionally biased region" description="Basic and acidic residues" evidence="7">
    <location>
        <begin position="232"/>
        <end position="241"/>
    </location>
</feature>
<feature type="compositionally biased region" description="Basic and acidic residues" evidence="7">
    <location>
        <begin position="215"/>
        <end position="224"/>
    </location>
</feature>
<dbReference type="InterPro" id="IPR029071">
    <property type="entry name" value="Ubiquitin-like_domsf"/>
</dbReference>
<dbReference type="GO" id="GO:0035871">
    <property type="term" value="P:protein K11-linked deubiquitination"/>
    <property type="evidence" value="ECO:0007669"/>
    <property type="project" value="TreeGrafter"/>
</dbReference>
<protein>
    <recommendedName>
        <fullName evidence="2">ubiquitinyl hydrolase 1</fullName>
        <ecNumber evidence="2">3.4.19.12</ecNumber>
    </recommendedName>
</protein>
<evidence type="ECO:0000259" key="8">
    <source>
        <dbReference type="Pfam" id="PF21403"/>
    </source>
</evidence>
<name>A0A8S3YSP0_9EUPU</name>
<accession>A0A8S3YSP0</accession>
<dbReference type="GO" id="GO:0090168">
    <property type="term" value="P:Golgi reassembly"/>
    <property type="evidence" value="ECO:0007669"/>
    <property type="project" value="TreeGrafter"/>
</dbReference>